<dbReference type="Gene3D" id="3.30.2020.40">
    <property type="entry name" value="Uncharacterised protein PF10387, DUF2442"/>
    <property type="match status" value="1"/>
</dbReference>
<organism evidence="2 3">
    <name type="scientific">Marinibaculum pumilum</name>
    <dbReference type="NCBI Taxonomy" id="1766165"/>
    <lineage>
        <taxon>Bacteria</taxon>
        <taxon>Pseudomonadati</taxon>
        <taxon>Pseudomonadota</taxon>
        <taxon>Alphaproteobacteria</taxon>
        <taxon>Rhodospirillales</taxon>
        <taxon>Rhodospirillaceae</taxon>
        <taxon>Marinibaculum</taxon>
    </lineage>
</organism>
<accession>A0ABV7KX07</accession>
<dbReference type="Proteomes" id="UP001595528">
    <property type="component" value="Unassembled WGS sequence"/>
</dbReference>
<proteinExistence type="predicted"/>
<comment type="caution">
    <text evidence="2">The sequence shown here is derived from an EMBL/GenBank/DDBJ whole genome shotgun (WGS) entry which is preliminary data.</text>
</comment>
<feature type="compositionally biased region" description="Basic residues" evidence="1">
    <location>
        <begin position="124"/>
        <end position="133"/>
    </location>
</feature>
<reference evidence="3" key="1">
    <citation type="journal article" date="2019" name="Int. J. Syst. Evol. Microbiol.">
        <title>The Global Catalogue of Microorganisms (GCM) 10K type strain sequencing project: providing services to taxonomists for standard genome sequencing and annotation.</title>
        <authorList>
            <consortium name="The Broad Institute Genomics Platform"/>
            <consortium name="The Broad Institute Genome Sequencing Center for Infectious Disease"/>
            <person name="Wu L."/>
            <person name="Ma J."/>
        </authorList>
    </citation>
    <scope>NUCLEOTIDE SEQUENCE [LARGE SCALE GENOMIC DNA]</scope>
    <source>
        <strain evidence="3">KCTC 42964</strain>
    </source>
</reference>
<evidence type="ECO:0000256" key="1">
    <source>
        <dbReference type="SAM" id="MobiDB-lite"/>
    </source>
</evidence>
<dbReference type="RefSeq" id="WP_379898983.1">
    <property type="nucleotide sequence ID" value="NZ_JBHRTR010000017.1"/>
</dbReference>
<name>A0ABV7KX07_9PROT</name>
<gene>
    <name evidence="2" type="ORF">ACFOGJ_06360</name>
</gene>
<sequence>MGFEETEFETSKARMQAQRESGYAVSACYDEERKRIVVVLATGVEICVAPSLLEGLAGATVEDLAQIEVSPAGLGLHWPRLDADVYVPSLLQGVLGSESWMASQLGSAGGRSRSPAKAAASRANGRKGGRPRGKGVTGG</sequence>
<dbReference type="InterPro" id="IPR018841">
    <property type="entry name" value="DUF2442"/>
</dbReference>
<evidence type="ECO:0000313" key="3">
    <source>
        <dbReference type="Proteomes" id="UP001595528"/>
    </source>
</evidence>
<dbReference type="EMBL" id="JBHRTR010000017">
    <property type="protein sequence ID" value="MFC3226842.1"/>
    <property type="molecule type" value="Genomic_DNA"/>
</dbReference>
<keyword evidence="3" id="KW-1185">Reference proteome</keyword>
<feature type="region of interest" description="Disordered" evidence="1">
    <location>
        <begin position="104"/>
        <end position="139"/>
    </location>
</feature>
<feature type="compositionally biased region" description="Low complexity" evidence="1">
    <location>
        <begin position="110"/>
        <end position="123"/>
    </location>
</feature>
<evidence type="ECO:0000313" key="2">
    <source>
        <dbReference type="EMBL" id="MFC3226842.1"/>
    </source>
</evidence>
<dbReference type="Pfam" id="PF10387">
    <property type="entry name" value="DUF2442"/>
    <property type="match status" value="1"/>
</dbReference>
<protein>
    <submittedName>
        <fullName evidence="2">DUF2442 domain-containing protein</fullName>
    </submittedName>
</protein>